<gene>
    <name evidence="1" type="ORF">JOC47_001926</name>
</gene>
<reference evidence="1" key="1">
    <citation type="submission" date="2021-01" db="EMBL/GenBank/DDBJ databases">
        <title>Genomic Encyclopedia of Type Strains, Phase IV (KMG-IV): sequencing the most valuable type-strain genomes for metagenomic binning, comparative biology and taxonomic classification.</title>
        <authorList>
            <person name="Goeker M."/>
        </authorList>
    </citation>
    <scope>NUCLEOTIDE SEQUENCE</scope>
    <source>
        <strain evidence="1">DSM 23230</strain>
    </source>
</reference>
<keyword evidence="2" id="KW-1185">Reference proteome</keyword>
<name>A0A938XWS1_9FIRM</name>
<dbReference type="Proteomes" id="UP000774000">
    <property type="component" value="Unassembled WGS sequence"/>
</dbReference>
<accession>A0A938XWS1</accession>
<proteinExistence type="predicted"/>
<sequence length="57" mass="6181">MSWNLAGDILTITEIGNGLSGIDTLDISALSNDITDVRKNTTTNAITAKHIRLKIRN</sequence>
<comment type="caution">
    <text evidence="1">The sequence shown here is derived from an EMBL/GenBank/DDBJ whole genome shotgun (WGS) entry which is preliminary data.</text>
</comment>
<evidence type="ECO:0000313" key="1">
    <source>
        <dbReference type="EMBL" id="MBM7557072.1"/>
    </source>
</evidence>
<protein>
    <submittedName>
        <fullName evidence="1">Uncharacterized protein</fullName>
    </submittedName>
</protein>
<evidence type="ECO:0000313" key="2">
    <source>
        <dbReference type="Proteomes" id="UP000774000"/>
    </source>
</evidence>
<dbReference type="AlphaFoldDB" id="A0A938XWS1"/>
<organism evidence="1 2">
    <name type="scientific">Halanaerobacter jeridensis</name>
    <dbReference type="NCBI Taxonomy" id="706427"/>
    <lineage>
        <taxon>Bacteria</taxon>
        <taxon>Bacillati</taxon>
        <taxon>Bacillota</taxon>
        <taxon>Clostridia</taxon>
        <taxon>Halanaerobiales</taxon>
        <taxon>Halobacteroidaceae</taxon>
        <taxon>Halanaerobacter</taxon>
    </lineage>
</organism>
<dbReference type="EMBL" id="JAFBDQ010000009">
    <property type="protein sequence ID" value="MBM7557072.1"/>
    <property type="molecule type" value="Genomic_DNA"/>
</dbReference>